<dbReference type="Proteomes" id="UP001417504">
    <property type="component" value="Unassembled WGS sequence"/>
</dbReference>
<evidence type="ECO:0000313" key="1">
    <source>
        <dbReference type="EMBL" id="KAK9130407.1"/>
    </source>
</evidence>
<dbReference type="EMBL" id="JBBNAE010000004">
    <property type="protein sequence ID" value="KAK9130407.1"/>
    <property type="molecule type" value="Genomic_DNA"/>
</dbReference>
<dbReference type="AlphaFoldDB" id="A0AAP0JA20"/>
<name>A0AAP0JA20_9MAGN</name>
<keyword evidence="2" id="KW-1185">Reference proteome</keyword>
<evidence type="ECO:0000313" key="2">
    <source>
        <dbReference type="Proteomes" id="UP001417504"/>
    </source>
</evidence>
<comment type="caution">
    <text evidence="1">The sequence shown here is derived from an EMBL/GenBank/DDBJ whole genome shotgun (WGS) entry which is preliminary data.</text>
</comment>
<reference evidence="1 2" key="1">
    <citation type="submission" date="2024-01" db="EMBL/GenBank/DDBJ databases">
        <title>Genome assemblies of Stephania.</title>
        <authorList>
            <person name="Yang L."/>
        </authorList>
    </citation>
    <scope>NUCLEOTIDE SEQUENCE [LARGE SCALE GENOMIC DNA]</scope>
    <source>
        <strain evidence="1">QJT</strain>
        <tissue evidence="1">Leaf</tissue>
    </source>
</reference>
<accession>A0AAP0JA20</accession>
<gene>
    <name evidence="1" type="ORF">Sjap_010894</name>
</gene>
<organism evidence="1 2">
    <name type="scientific">Stephania japonica</name>
    <dbReference type="NCBI Taxonomy" id="461633"/>
    <lineage>
        <taxon>Eukaryota</taxon>
        <taxon>Viridiplantae</taxon>
        <taxon>Streptophyta</taxon>
        <taxon>Embryophyta</taxon>
        <taxon>Tracheophyta</taxon>
        <taxon>Spermatophyta</taxon>
        <taxon>Magnoliopsida</taxon>
        <taxon>Ranunculales</taxon>
        <taxon>Menispermaceae</taxon>
        <taxon>Menispermoideae</taxon>
        <taxon>Cissampelideae</taxon>
        <taxon>Stephania</taxon>
    </lineage>
</organism>
<protein>
    <submittedName>
        <fullName evidence="1">Uncharacterized protein</fullName>
    </submittedName>
</protein>
<sequence>MPPLVLRLLPSSASFTSSLSVCLSVSLSPVTHALSVVWRVRCHHLLSDVSAATTCCPPLVEAPLSLFVVCLVLRLPLLSSLTWSPPPACRYDSMWDYPNISNSKIDDDDGDSGERSMMMIDGEVKSFSW</sequence>
<proteinExistence type="predicted"/>